<dbReference type="EMBL" id="HBUF01340414">
    <property type="protein sequence ID" value="CAG6702315.1"/>
    <property type="molecule type" value="Transcribed_RNA"/>
</dbReference>
<accession>A0A8D8UCW0</accession>
<feature type="signal peptide" evidence="1">
    <location>
        <begin position="1"/>
        <end position="17"/>
    </location>
</feature>
<evidence type="ECO:0000256" key="1">
    <source>
        <dbReference type="SAM" id="SignalP"/>
    </source>
</evidence>
<protein>
    <recommendedName>
        <fullName evidence="3">Secreted protein</fullName>
    </recommendedName>
</protein>
<proteinExistence type="predicted"/>
<dbReference type="AlphaFoldDB" id="A0A8D8UCW0"/>
<organism evidence="2">
    <name type="scientific">Cacopsylla melanoneura</name>
    <dbReference type="NCBI Taxonomy" id="428564"/>
    <lineage>
        <taxon>Eukaryota</taxon>
        <taxon>Metazoa</taxon>
        <taxon>Ecdysozoa</taxon>
        <taxon>Arthropoda</taxon>
        <taxon>Hexapoda</taxon>
        <taxon>Insecta</taxon>
        <taxon>Pterygota</taxon>
        <taxon>Neoptera</taxon>
        <taxon>Paraneoptera</taxon>
        <taxon>Hemiptera</taxon>
        <taxon>Sternorrhyncha</taxon>
        <taxon>Psylloidea</taxon>
        <taxon>Psyllidae</taxon>
        <taxon>Psyllinae</taxon>
        <taxon>Cacopsylla</taxon>
    </lineage>
</organism>
<evidence type="ECO:0000313" key="2">
    <source>
        <dbReference type="EMBL" id="CAG6702315.1"/>
    </source>
</evidence>
<reference evidence="2" key="1">
    <citation type="submission" date="2021-05" db="EMBL/GenBank/DDBJ databases">
        <authorList>
            <person name="Alioto T."/>
            <person name="Alioto T."/>
            <person name="Gomez Garrido J."/>
        </authorList>
    </citation>
    <scope>NUCLEOTIDE SEQUENCE</scope>
</reference>
<feature type="chain" id="PRO_5034721389" description="Secreted protein" evidence="1">
    <location>
        <begin position="18"/>
        <end position="130"/>
    </location>
</feature>
<evidence type="ECO:0008006" key="3">
    <source>
        <dbReference type="Google" id="ProtNLM"/>
    </source>
</evidence>
<keyword evidence="1" id="KW-0732">Signal</keyword>
<name>A0A8D8UCW0_9HEMI</name>
<sequence>MFLVSFLLLRSCEVLECGIIVKNPSRNNGYLLLSKWDIPCKWQRGKHVGNSIILLSKFEIPFTLSLTLKKCPLIPPGLLTYLHLIKEDRFSLCSMLMVVKLTTEFRYFYVCLSSLENFVQKIMCLVNKIK</sequence>